<evidence type="ECO:0000256" key="1">
    <source>
        <dbReference type="SAM" id="Phobius"/>
    </source>
</evidence>
<dbReference type="GO" id="GO:0030153">
    <property type="term" value="P:bacteriocin immunity"/>
    <property type="evidence" value="ECO:0007669"/>
    <property type="project" value="InterPro"/>
</dbReference>
<accession>A0A2M9WMG7</accession>
<sequence length="161" mass="18813">MTSKNKFNPEVALLNQVTDLLMDERVKQNEREILLYTKHQLEHHVNMPNIIYHLKNILTPLAIGEKLSPGMGKLYCDIVAGNIGKPGSLRTGIGMGTHMVNFLEAFKKINNRYHFCGFDIDYFYIWASFYSYCVLWLNLMHMLSIYDDNVEKKPFLLELYM</sequence>
<evidence type="ECO:0008006" key="4">
    <source>
        <dbReference type="Google" id="ProtNLM"/>
    </source>
</evidence>
<dbReference type="CDD" id="cd21059">
    <property type="entry name" value="LciA-like"/>
    <property type="match status" value="1"/>
</dbReference>
<comment type="caution">
    <text evidence="2">The sequence shown here is derived from an EMBL/GenBank/DDBJ whole genome shotgun (WGS) entry which is preliminary data.</text>
</comment>
<feature type="transmembrane region" description="Helical" evidence="1">
    <location>
        <begin position="122"/>
        <end position="146"/>
    </location>
</feature>
<proteinExistence type="predicted"/>
<protein>
    <recommendedName>
        <fullName evidence="4">Bacteriocin immunity protein</fullName>
    </recommendedName>
</protein>
<keyword evidence="1" id="KW-0472">Membrane</keyword>
<keyword evidence="1" id="KW-0812">Transmembrane</keyword>
<evidence type="ECO:0000313" key="2">
    <source>
        <dbReference type="EMBL" id="PJZ16619.1"/>
    </source>
</evidence>
<organism evidence="2 3">
    <name type="scientific">Lactobacillus crispatus</name>
    <dbReference type="NCBI Taxonomy" id="47770"/>
    <lineage>
        <taxon>Bacteria</taxon>
        <taxon>Bacillati</taxon>
        <taxon>Bacillota</taxon>
        <taxon>Bacilli</taxon>
        <taxon>Lactobacillales</taxon>
        <taxon>Lactobacillaceae</taxon>
        <taxon>Lactobacillus</taxon>
    </lineage>
</organism>
<gene>
    <name evidence="2" type="ORF">BHU41_09095</name>
</gene>
<dbReference type="EMBL" id="MKXG01000136">
    <property type="protein sequence ID" value="PJZ16619.1"/>
    <property type="molecule type" value="Genomic_DNA"/>
</dbReference>
<name>A0A2M9WMG7_9LACO</name>
<evidence type="ECO:0000313" key="3">
    <source>
        <dbReference type="Proteomes" id="UP000231914"/>
    </source>
</evidence>
<keyword evidence="1" id="KW-1133">Transmembrane helix</keyword>
<reference evidence="2 3" key="1">
    <citation type="submission" date="2016-10" db="EMBL/GenBank/DDBJ databases">
        <title>WGS of isloates from the oral cavity of healthy individuals.</title>
        <authorList>
            <person name="Sharma S."/>
            <person name="Pal V.K."/>
            <person name="Patil P.B."/>
            <person name="Korpole S."/>
            <person name="Grover V."/>
        </authorList>
    </citation>
    <scope>NUCLEOTIDE SEQUENCE [LARGE SCALE GENOMIC DNA]</scope>
    <source>
        <strain evidence="2 3">DISK12</strain>
    </source>
</reference>
<dbReference type="Proteomes" id="UP000231914">
    <property type="component" value="Unassembled WGS sequence"/>
</dbReference>
<dbReference type="AlphaFoldDB" id="A0A2M9WMG7"/>
<dbReference type="RefSeq" id="WP_100732887.1">
    <property type="nucleotide sequence ID" value="NZ_MKXG01000136.1"/>
</dbReference>
<dbReference type="Pfam" id="PF08951">
    <property type="entry name" value="EntA_Immun"/>
    <property type="match status" value="1"/>
</dbReference>
<dbReference type="InterPro" id="IPR015046">
    <property type="entry name" value="LciA_Immunity-like"/>
</dbReference>